<evidence type="ECO:0000256" key="1">
    <source>
        <dbReference type="ARBA" id="ARBA00006484"/>
    </source>
</evidence>
<comment type="caution">
    <text evidence="3">The sequence shown here is derived from an EMBL/GenBank/DDBJ whole genome shotgun (WGS) entry which is preliminary data.</text>
</comment>
<dbReference type="Proteomes" id="UP001501521">
    <property type="component" value="Unassembled WGS sequence"/>
</dbReference>
<reference evidence="4" key="1">
    <citation type="journal article" date="2019" name="Int. J. Syst. Evol. Microbiol.">
        <title>The Global Catalogue of Microorganisms (GCM) 10K type strain sequencing project: providing services to taxonomists for standard genome sequencing and annotation.</title>
        <authorList>
            <consortium name="The Broad Institute Genomics Platform"/>
            <consortium name="The Broad Institute Genome Sequencing Center for Infectious Disease"/>
            <person name="Wu L."/>
            <person name="Ma J."/>
        </authorList>
    </citation>
    <scope>NUCLEOTIDE SEQUENCE [LARGE SCALE GENOMIC DNA]</scope>
    <source>
        <strain evidence="4">JCM 19125</strain>
    </source>
</reference>
<comment type="similarity">
    <text evidence="1">Belongs to the short-chain dehydrogenases/reductases (SDR) family.</text>
</comment>
<keyword evidence="2" id="KW-0560">Oxidoreductase</keyword>
<keyword evidence="4" id="KW-1185">Reference proteome</keyword>
<evidence type="ECO:0008006" key="5">
    <source>
        <dbReference type="Google" id="ProtNLM"/>
    </source>
</evidence>
<dbReference type="InterPro" id="IPR002347">
    <property type="entry name" value="SDR_fam"/>
</dbReference>
<dbReference type="Pfam" id="PF00106">
    <property type="entry name" value="adh_short"/>
    <property type="match status" value="1"/>
</dbReference>
<evidence type="ECO:0000313" key="3">
    <source>
        <dbReference type="EMBL" id="GAA4907569.1"/>
    </source>
</evidence>
<dbReference type="InterPro" id="IPR020904">
    <property type="entry name" value="Sc_DH/Rdtase_CS"/>
</dbReference>
<name>A0ABP9FPI0_9ACTN</name>
<gene>
    <name evidence="3" type="ORF">GCM10025789_28830</name>
</gene>
<sequence length="368" mass="38269">MSITTIAPVLRGAYLDRHGVPVIVTLVDDAAGAALSVEAASLEALPGALAGSDLPLPAEFTVDIAGQAYSFSIETLGDVTALPDAKSPEARSASFRSDVVAGKVAVVTGGAQGFGAEIVHGLVDSGAFVYIADLNIDGATALSEELGADRTAAIKVNVGDEDSVAAMAEEIARRTGGLDLVVSNAGVVRAGSVLEQELKDFAFTTDINYTAFFLVTKHLGGLLAAQHSTAPGWMTDIIQINSKSGLVGSNKNGAYAGSKFGGIGLVQSFALEMVEHGVKVNAICPGNFYDGPLWSDPDRGLFVQYLRSGKVPGATTIDEVREFYEAKVPLRRGTYGADVMRAVYYIVEQSYETGQAIPVTGGQVMLSS</sequence>
<proteinExistence type="inferred from homology"/>
<dbReference type="InterPro" id="IPR036291">
    <property type="entry name" value="NAD(P)-bd_dom_sf"/>
</dbReference>
<evidence type="ECO:0000256" key="2">
    <source>
        <dbReference type="ARBA" id="ARBA00023002"/>
    </source>
</evidence>
<dbReference type="EMBL" id="BAABLV010000042">
    <property type="protein sequence ID" value="GAA4907569.1"/>
    <property type="molecule type" value="Genomic_DNA"/>
</dbReference>
<dbReference type="PANTHER" id="PTHR43669">
    <property type="entry name" value="5-KETO-D-GLUCONATE 5-REDUCTASE"/>
    <property type="match status" value="1"/>
</dbReference>
<dbReference type="PANTHER" id="PTHR43669:SF8">
    <property type="entry name" value="SHORT-CHAIN TYPE DEHYDROGENASE_REDUCTASE-RELATED"/>
    <property type="match status" value="1"/>
</dbReference>
<evidence type="ECO:0000313" key="4">
    <source>
        <dbReference type="Proteomes" id="UP001501521"/>
    </source>
</evidence>
<accession>A0ABP9FPI0</accession>
<dbReference type="PRINTS" id="PR00081">
    <property type="entry name" value="GDHRDH"/>
</dbReference>
<dbReference type="PROSITE" id="PS00061">
    <property type="entry name" value="ADH_SHORT"/>
    <property type="match status" value="1"/>
</dbReference>
<dbReference type="RefSeq" id="WP_345584110.1">
    <property type="nucleotide sequence ID" value="NZ_BAABLV010000042.1"/>
</dbReference>
<dbReference type="SUPFAM" id="SSF51735">
    <property type="entry name" value="NAD(P)-binding Rossmann-fold domains"/>
    <property type="match status" value="1"/>
</dbReference>
<dbReference type="Gene3D" id="3.40.50.720">
    <property type="entry name" value="NAD(P)-binding Rossmann-like Domain"/>
    <property type="match status" value="1"/>
</dbReference>
<protein>
    <recommendedName>
        <fullName evidence="5">Sorbitol-6-phosphate 2-dehydrogenase</fullName>
    </recommendedName>
</protein>
<organism evidence="3 4">
    <name type="scientific">Tessaracoccus lubricantis</name>
    <dbReference type="NCBI Taxonomy" id="545543"/>
    <lineage>
        <taxon>Bacteria</taxon>
        <taxon>Bacillati</taxon>
        <taxon>Actinomycetota</taxon>
        <taxon>Actinomycetes</taxon>
        <taxon>Propionibacteriales</taxon>
        <taxon>Propionibacteriaceae</taxon>
        <taxon>Tessaracoccus</taxon>
    </lineage>
</organism>